<feature type="region of interest" description="Disordered" evidence="1">
    <location>
        <begin position="1"/>
        <end position="31"/>
    </location>
</feature>
<gene>
    <name evidence="3" type="ORF">Asi03nite_71810</name>
</gene>
<dbReference type="Proteomes" id="UP000629619">
    <property type="component" value="Unassembled WGS sequence"/>
</dbReference>
<dbReference type="PRINTS" id="PR00111">
    <property type="entry name" value="ABHYDROLASE"/>
</dbReference>
<reference evidence="3" key="1">
    <citation type="submission" date="2021-01" db="EMBL/GenBank/DDBJ databases">
        <title>Whole genome shotgun sequence of Actinoplanes siamensis NBRC 109076.</title>
        <authorList>
            <person name="Komaki H."/>
            <person name="Tamura T."/>
        </authorList>
    </citation>
    <scope>NUCLEOTIDE SEQUENCE</scope>
    <source>
        <strain evidence="3">NBRC 109076</strain>
    </source>
</reference>
<evidence type="ECO:0000259" key="2">
    <source>
        <dbReference type="Pfam" id="PF00561"/>
    </source>
</evidence>
<organism evidence="3 4">
    <name type="scientific">Actinoplanes siamensis</name>
    <dbReference type="NCBI Taxonomy" id="1223317"/>
    <lineage>
        <taxon>Bacteria</taxon>
        <taxon>Bacillati</taxon>
        <taxon>Actinomycetota</taxon>
        <taxon>Actinomycetes</taxon>
        <taxon>Micromonosporales</taxon>
        <taxon>Micromonosporaceae</taxon>
        <taxon>Actinoplanes</taxon>
    </lineage>
</organism>
<dbReference type="Gene3D" id="3.40.50.1820">
    <property type="entry name" value="alpha/beta hydrolase"/>
    <property type="match status" value="1"/>
</dbReference>
<protein>
    <submittedName>
        <fullName evidence="3">Alpha/beta hydrolase</fullName>
    </submittedName>
</protein>
<dbReference type="EMBL" id="BOMW01000094">
    <property type="protein sequence ID" value="GIF09643.1"/>
    <property type="molecule type" value="Genomic_DNA"/>
</dbReference>
<dbReference type="GO" id="GO:0016787">
    <property type="term" value="F:hydrolase activity"/>
    <property type="evidence" value="ECO:0007669"/>
    <property type="project" value="UniProtKB-KW"/>
</dbReference>
<evidence type="ECO:0000256" key="1">
    <source>
        <dbReference type="SAM" id="MobiDB-lite"/>
    </source>
</evidence>
<evidence type="ECO:0000313" key="3">
    <source>
        <dbReference type="EMBL" id="GIF09643.1"/>
    </source>
</evidence>
<sequence length="284" mass="29983">MSAARVTLTAGPRTRQPAEAPTGAPATTGPPVLRAQVATPIRARTTGPATPIRYIPAMHTRLDVNGVSLAYRTAGDPANPPMILLHGLGDSSADWHTVLPDLSRTHHVHALDLRGHGASSHPGEYSFELMRDDVLAYLDTAGIGPCVLVGHSMGGIVAALLTLAAPHRVTHLVLEDASIPRPGSLPRPPLDPPAEPTPFDFAAVNAIRAQLNDPDPAWWQALSSLPVRTLIISGAESAIPNDLLADAADRIPDAVLASVTAGHDVHVEQPTAFITELTRFLRHP</sequence>
<keyword evidence="4" id="KW-1185">Reference proteome</keyword>
<dbReference type="InterPro" id="IPR029058">
    <property type="entry name" value="AB_hydrolase_fold"/>
</dbReference>
<dbReference type="PANTHER" id="PTHR43194">
    <property type="entry name" value="HYDROLASE ALPHA/BETA FOLD FAMILY"/>
    <property type="match status" value="1"/>
</dbReference>
<dbReference type="SUPFAM" id="SSF53474">
    <property type="entry name" value="alpha/beta-Hydrolases"/>
    <property type="match status" value="1"/>
</dbReference>
<feature type="compositionally biased region" description="Low complexity" evidence="1">
    <location>
        <begin position="17"/>
        <end position="31"/>
    </location>
</feature>
<name>A0A919NEC0_9ACTN</name>
<comment type="caution">
    <text evidence="3">The sequence shown here is derived from an EMBL/GenBank/DDBJ whole genome shotgun (WGS) entry which is preliminary data.</text>
</comment>
<dbReference type="InterPro" id="IPR050228">
    <property type="entry name" value="Carboxylesterase_BioH"/>
</dbReference>
<keyword evidence="3" id="KW-0378">Hydrolase</keyword>
<dbReference type="InterPro" id="IPR000073">
    <property type="entry name" value="AB_hydrolase_1"/>
</dbReference>
<dbReference type="Pfam" id="PF00561">
    <property type="entry name" value="Abhydrolase_1"/>
    <property type="match status" value="1"/>
</dbReference>
<proteinExistence type="predicted"/>
<accession>A0A919NEC0</accession>
<feature type="domain" description="AB hydrolase-1" evidence="2">
    <location>
        <begin position="80"/>
        <end position="184"/>
    </location>
</feature>
<dbReference type="PANTHER" id="PTHR43194:SF2">
    <property type="entry name" value="PEROXISOMAL MEMBRANE PROTEIN LPX1"/>
    <property type="match status" value="1"/>
</dbReference>
<evidence type="ECO:0000313" key="4">
    <source>
        <dbReference type="Proteomes" id="UP000629619"/>
    </source>
</evidence>
<dbReference type="AlphaFoldDB" id="A0A919NEC0"/>